<name>A0A4T0X4C9_9ASCO</name>
<dbReference type="EMBL" id="SELW01000203">
    <property type="protein sequence ID" value="TID30093.1"/>
    <property type="molecule type" value="Genomic_DNA"/>
</dbReference>
<dbReference type="GO" id="GO:0004497">
    <property type="term" value="F:monooxygenase activity"/>
    <property type="evidence" value="ECO:0007669"/>
    <property type="project" value="UniProtKB-KW"/>
</dbReference>
<dbReference type="PRINTS" id="PR00463">
    <property type="entry name" value="EP450I"/>
</dbReference>
<sequence length="531" mass="61527">MLKRIADYIISPQTIKHLSLVYTPVPILRGLTLVIPRAKYWVDSPCLKFQALAKRYGEVYQIKFGNRLIVVANSYSSVQQLWCSNNVKGNNSRPVTYSFHKVLSKTGIYTIGSTPMSEAYKNSRKHISEHILSERKNKQFNFHVISQSCDELIASLIIKSEMKEGKPVVSDDLLLKAQYFHLKIALWLTYGFKIKFDDPIHCSLANDIIRVENRITKVRSHIQNLQDYLPFYARALCNFFSNHNPEFKQLYESRNNYLQLFFAHAQQLYENINDQKQNLLHKLESDNIDELENTLMYNYFKENNSRVSLEELTSECLTMVSAGLDNTPLNFKYGIHMLCNFHPEYWNVAFKDLLTLYDNNIDKAYNSCSSDLNSCYILALVEETLRLFTVLPLSLPRETTANVIYQNSVIPSKTTLFMNCWAANHDESVFPEPMEFKPERWLIFSKTTENSETVKLNTSMKHFAFGAGCRKCLGANFAKRELYVLFAKLILKFKPAITTNVKPTFHPLKLNMYPESLAIEPIAFDIHLEIR</sequence>
<organism evidence="7 8">
    <name type="scientific">Pichia inconspicua</name>
    <dbReference type="NCBI Taxonomy" id="52247"/>
    <lineage>
        <taxon>Eukaryota</taxon>
        <taxon>Fungi</taxon>
        <taxon>Dikarya</taxon>
        <taxon>Ascomycota</taxon>
        <taxon>Saccharomycotina</taxon>
        <taxon>Pichiomycetes</taxon>
        <taxon>Pichiales</taxon>
        <taxon>Pichiaceae</taxon>
        <taxon>Pichia</taxon>
    </lineage>
</organism>
<dbReference type="InterPro" id="IPR017972">
    <property type="entry name" value="Cyt_P450_CS"/>
</dbReference>
<dbReference type="Gene3D" id="1.10.630.10">
    <property type="entry name" value="Cytochrome P450"/>
    <property type="match status" value="1"/>
</dbReference>
<evidence type="ECO:0000256" key="2">
    <source>
        <dbReference type="ARBA" id="ARBA00022723"/>
    </source>
</evidence>
<dbReference type="InterPro" id="IPR050364">
    <property type="entry name" value="Cytochrome_P450_fung"/>
</dbReference>
<keyword evidence="8" id="KW-1185">Reference proteome</keyword>
<evidence type="ECO:0000256" key="3">
    <source>
        <dbReference type="ARBA" id="ARBA00023002"/>
    </source>
</evidence>
<evidence type="ECO:0000256" key="6">
    <source>
        <dbReference type="RuleBase" id="RU000461"/>
    </source>
</evidence>
<evidence type="ECO:0008006" key="9">
    <source>
        <dbReference type="Google" id="ProtNLM"/>
    </source>
</evidence>
<gene>
    <name evidence="7" type="ORF">CANINC_001317</name>
</gene>
<dbReference type="Pfam" id="PF00067">
    <property type="entry name" value="p450"/>
    <property type="match status" value="1"/>
</dbReference>
<accession>A0A4T0X4C9</accession>
<dbReference type="PRINTS" id="PR00385">
    <property type="entry name" value="P450"/>
</dbReference>
<comment type="similarity">
    <text evidence="1 6">Belongs to the cytochrome P450 family.</text>
</comment>
<reference evidence="7 8" key="1">
    <citation type="journal article" date="2019" name="Front. Genet.">
        <title>Whole-Genome Sequencing of the Opportunistic Yeast Pathogen Candida inconspicua Uncovers Its Hybrid Origin.</title>
        <authorList>
            <person name="Mixao V."/>
            <person name="Hansen A.P."/>
            <person name="Saus E."/>
            <person name="Boekhout T."/>
            <person name="Lass-Florl C."/>
            <person name="Gabaldon T."/>
        </authorList>
    </citation>
    <scope>NUCLEOTIDE SEQUENCE [LARGE SCALE GENOMIC DNA]</scope>
    <source>
        <strain evidence="7 8">CBS 180</strain>
    </source>
</reference>
<dbReference type="STRING" id="52247.A0A4T0X4C9"/>
<dbReference type="PANTHER" id="PTHR46300:SF9">
    <property type="entry name" value="P450, PUTATIVE-RELATED"/>
    <property type="match status" value="1"/>
</dbReference>
<dbReference type="GO" id="GO:0005506">
    <property type="term" value="F:iron ion binding"/>
    <property type="evidence" value="ECO:0007669"/>
    <property type="project" value="InterPro"/>
</dbReference>
<keyword evidence="2 5" id="KW-0479">Metal-binding</keyword>
<dbReference type="InterPro" id="IPR002401">
    <property type="entry name" value="Cyt_P450_E_grp-I"/>
</dbReference>
<feature type="binding site" description="axial binding residue" evidence="5">
    <location>
        <position position="472"/>
    </location>
    <ligand>
        <name>heme</name>
        <dbReference type="ChEBI" id="CHEBI:30413"/>
    </ligand>
    <ligandPart>
        <name>Fe</name>
        <dbReference type="ChEBI" id="CHEBI:18248"/>
    </ligandPart>
</feature>
<evidence type="ECO:0000256" key="5">
    <source>
        <dbReference type="PIRSR" id="PIRSR602401-1"/>
    </source>
</evidence>
<dbReference type="InterPro" id="IPR001128">
    <property type="entry name" value="Cyt_P450"/>
</dbReference>
<dbReference type="GO" id="GO:0020037">
    <property type="term" value="F:heme binding"/>
    <property type="evidence" value="ECO:0007669"/>
    <property type="project" value="InterPro"/>
</dbReference>
<dbReference type="PANTHER" id="PTHR46300">
    <property type="entry name" value="P450, PUTATIVE (EUROFUNG)-RELATED-RELATED"/>
    <property type="match status" value="1"/>
</dbReference>
<comment type="cofactor">
    <cofactor evidence="5">
        <name>heme</name>
        <dbReference type="ChEBI" id="CHEBI:30413"/>
    </cofactor>
</comment>
<protein>
    <recommendedName>
        <fullName evidence="9">Cytochrome P450</fullName>
    </recommendedName>
</protein>
<evidence type="ECO:0000256" key="1">
    <source>
        <dbReference type="ARBA" id="ARBA00010617"/>
    </source>
</evidence>
<dbReference type="PROSITE" id="PS00086">
    <property type="entry name" value="CYTOCHROME_P450"/>
    <property type="match status" value="1"/>
</dbReference>
<dbReference type="SUPFAM" id="SSF48264">
    <property type="entry name" value="Cytochrome P450"/>
    <property type="match status" value="1"/>
</dbReference>
<dbReference type="OrthoDB" id="1055148at2759"/>
<evidence type="ECO:0000313" key="7">
    <source>
        <dbReference type="EMBL" id="TID30093.1"/>
    </source>
</evidence>
<dbReference type="Proteomes" id="UP000307173">
    <property type="component" value="Unassembled WGS sequence"/>
</dbReference>
<comment type="caution">
    <text evidence="7">The sequence shown here is derived from an EMBL/GenBank/DDBJ whole genome shotgun (WGS) entry which is preliminary data.</text>
</comment>
<keyword evidence="6" id="KW-0503">Monooxygenase</keyword>
<keyword evidence="5 6" id="KW-0349">Heme</keyword>
<dbReference type="AlphaFoldDB" id="A0A4T0X4C9"/>
<keyword evidence="3 6" id="KW-0560">Oxidoreductase</keyword>
<evidence type="ECO:0000313" key="8">
    <source>
        <dbReference type="Proteomes" id="UP000307173"/>
    </source>
</evidence>
<dbReference type="GO" id="GO:0016705">
    <property type="term" value="F:oxidoreductase activity, acting on paired donors, with incorporation or reduction of molecular oxygen"/>
    <property type="evidence" value="ECO:0007669"/>
    <property type="project" value="InterPro"/>
</dbReference>
<evidence type="ECO:0000256" key="4">
    <source>
        <dbReference type="ARBA" id="ARBA00023004"/>
    </source>
</evidence>
<dbReference type="InterPro" id="IPR036396">
    <property type="entry name" value="Cyt_P450_sf"/>
</dbReference>
<keyword evidence="4 5" id="KW-0408">Iron</keyword>
<proteinExistence type="inferred from homology"/>